<dbReference type="GO" id="GO:0020037">
    <property type="term" value="F:heme binding"/>
    <property type="evidence" value="ECO:0007669"/>
    <property type="project" value="InterPro"/>
</dbReference>
<protein>
    <submittedName>
        <fullName evidence="9">Cytochrome P450</fullName>
    </submittedName>
</protein>
<dbReference type="PANTHER" id="PTHR46696:SF1">
    <property type="entry name" value="CYTOCHROME P450 YJIB-RELATED"/>
    <property type="match status" value="1"/>
</dbReference>
<sequence length="466" mass="51821">MVRVPVGGARNRMLDRACAARHPAGPSSHGHRRPSPSATVPAGTRPHHVPATKGNTAPMPGQQEQQAPSEHPEQQELLTFPFASTGLEFPPVYHELYQQRLTKVRLPYGDDAYLAIRYADVKTVLSDSRFSIVASLGQDQPRTRAGARVGNGLFSLDPPQHSRLRSVLGRDFTPRRVEKLRERVRELTDQCLDRMEAAGSPADLVAHLAVPMPTAVVCEMMGVPEPDHHLFWGWAETILSNDTTPDDLIRRYQEFTAYMGAMVEERRARPTDDMFGMLVRACDEEGRITEIEMHALASDLLSAGFVSTAHQIANFTAMLLARPERLQPLVDKPEQIPAAVEELMRHVPILSGFSFPRYATEDLEMSGVTVRRGEAVIPVIAAANRDPDVYPDAGRLDLERNGLPHLGFGQGPHFCIGAHLARVELQVVLEALTERFPDLRFGIPENALKWKRGHFMNGLHELPVAW</sequence>
<dbReference type="SUPFAM" id="SSF48264">
    <property type="entry name" value="Cytochrome P450"/>
    <property type="match status" value="1"/>
</dbReference>
<evidence type="ECO:0000256" key="6">
    <source>
        <dbReference type="ARBA" id="ARBA00023033"/>
    </source>
</evidence>
<keyword evidence="4 7" id="KW-0560">Oxidoreductase</keyword>
<dbReference type="GO" id="GO:0016705">
    <property type="term" value="F:oxidoreductase activity, acting on paired donors, with incorporation or reduction of molecular oxygen"/>
    <property type="evidence" value="ECO:0007669"/>
    <property type="project" value="InterPro"/>
</dbReference>
<dbReference type="PANTHER" id="PTHR46696">
    <property type="entry name" value="P450, PUTATIVE (EUROFUNG)-RELATED"/>
    <property type="match status" value="1"/>
</dbReference>
<dbReference type="PROSITE" id="PS00086">
    <property type="entry name" value="CYTOCHROME_P450"/>
    <property type="match status" value="1"/>
</dbReference>
<dbReference type="CDD" id="cd11031">
    <property type="entry name" value="Cyp158A-like"/>
    <property type="match status" value="1"/>
</dbReference>
<dbReference type="InterPro" id="IPR001128">
    <property type="entry name" value="Cyt_P450"/>
</dbReference>
<dbReference type="InterPro" id="IPR002397">
    <property type="entry name" value="Cyt_P450_B"/>
</dbReference>
<dbReference type="PRINTS" id="PR00359">
    <property type="entry name" value="BP450"/>
</dbReference>
<reference evidence="9" key="1">
    <citation type="journal article" date="2014" name="Angew. Chem. Int. Ed. Engl.">
        <title>Mechanistic insights into polycycle formation by reductive cyclization in ikarugamycin biosynthesis.</title>
        <authorList>
            <person name="Zhang G."/>
            <person name="Zhang W."/>
            <person name="Zhang Q."/>
            <person name="Shi T."/>
            <person name="Ma L."/>
            <person name="Zhu Y."/>
            <person name="Li S."/>
            <person name="Zhang H."/>
            <person name="Zhao Y.L."/>
            <person name="Shi R."/>
            <person name="Zhang C."/>
        </authorList>
    </citation>
    <scope>NUCLEOTIDE SEQUENCE</scope>
    <source>
        <strain evidence="9">Streptomyces sp. ZJ306</strain>
    </source>
</reference>
<dbReference type="PDB" id="8JNO">
    <property type="method" value="X-ray"/>
    <property type="resolution" value="2.00 A"/>
    <property type="chains" value="A/B=59-466"/>
</dbReference>
<keyword evidence="2 7" id="KW-0349">Heme</keyword>
<dbReference type="Pfam" id="PF00067">
    <property type="entry name" value="p450"/>
    <property type="match status" value="1"/>
</dbReference>
<evidence type="ECO:0000256" key="5">
    <source>
        <dbReference type="ARBA" id="ARBA00023004"/>
    </source>
</evidence>
<dbReference type="EMBL" id="KF954512">
    <property type="protein sequence ID" value="AJD77035.1"/>
    <property type="molecule type" value="Genomic_DNA"/>
</dbReference>
<feature type="binding site" evidence="10 11">
    <location>
        <position position="165"/>
    </location>
    <ligand>
        <name>heme b</name>
        <dbReference type="ChEBI" id="CHEBI:60344"/>
    </ligand>
</feature>
<dbReference type="SMR" id="A0A0B4ZV78"/>
<evidence type="ECO:0000256" key="4">
    <source>
        <dbReference type="ARBA" id="ARBA00023002"/>
    </source>
</evidence>
<keyword evidence="10 11" id="KW-0002">3D-structure</keyword>
<dbReference type="GO" id="GO:0005506">
    <property type="term" value="F:iron ion binding"/>
    <property type="evidence" value="ECO:0007669"/>
    <property type="project" value="InterPro"/>
</dbReference>
<dbReference type="PDB" id="8JNC">
    <property type="method" value="X-ray"/>
    <property type="resolution" value="2.00 A"/>
    <property type="chains" value="A/B=59-466"/>
</dbReference>
<evidence type="ECO:0000256" key="2">
    <source>
        <dbReference type="ARBA" id="ARBA00022617"/>
    </source>
</evidence>
<dbReference type="GO" id="GO:0004497">
    <property type="term" value="F:monooxygenase activity"/>
    <property type="evidence" value="ECO:0007669"/>
    <property type="project" value="UniProtKB-KW"/>
</dbReference>
<keyword evidence="5 7" id="KW-0408">Iron</keyword>
<evidence type="ECO:0000256" key="8">
    <source>
        <dbReference type="SAM" id="MobiDB-lite"/>
    </source>
</evidence>
<name>A0A0B4ZV78_9ACTN</name>
<keyword evidence="6 7" id="KW-0503">Monooxygenase</keyword>
<feature type="region of interest" description="Disordered" evidence="8">
    <location>
        <begin position="20"/>
        <end position="73"/>
    </location>
</feature>
<feature type="binding site" evidence="10 11">
    <location>
        <position position="161"/>
    </location>
    <ligand>
        <name>heme b</name>
        <dbReference type="ChEBI" id="CHEBI:60344"/>
    </ligand>
</feature>
<evidence type="ECO:0000256" key="7">
    <source>
        <dbReference type="RuleBase" id="RU000461"/>
    </source>
</evidence>
<dbReference type="FunFam" id="1.10.630.10:FF:000018">
    <property type="entry name" value="Cytochrome P450 monooxygenase"/>
    <property type="match status" value="1"/>
</dbReference>
<evidence type="ECO:0000256" key="1">
    <source>
        <dbReference type="ARBA" id="ARBA00010617"/>
    </source>
</evidence>
<feature type="binding site" evidence="10 11">
    <location>
        <position position="413"/>
    </location>
    <ligand>
        <name>heme b</name>
        <dbReference type="ChEBI" id="CHEBI:60344"/>
    </ligand>
</feature>
<feature type="binding site" evidence="10 11">
    <location>
        <position position="357"/>
    </location>
    <ligand>
        <name>heme b</name>
        <dbReference type="ChEBI" id="CHEBI:60344"/>
    </ligand>
</feature>
<dbReference type="InterPro" id="IPR036396">
    <property type="entry name" value="Cyt_P450_sf"/>
</dbReference>
<dbReference type="AlphaFoldDB" id="A0A0B4ZV78"/>
<evidence type="ECO:0000256" key="3">
    <source>
        <dbReference type="ARBA" id="ARBA00022723"/>
    </source>
</evidence>
<accession>A0A0B4ZV78</accession>
<evidence type="ECO:0007829" key="11">
    <source>
        <dbReference type="PDB" id="8JNO"/>
    </source>
</evidence>
<dbReference type="PDB" id="8JOO">
    <property type="method" value="X-ray"/>
    <property type="resolution" value="2.25 A"/>
    <property type="chains" value="A/B=59-466"/>
</dbReference>
<proteinExistence type="evidence at protein level"/>
<comment type="similarity">
    <text evidence="1 7">Belongs to the cytochrome P450 family.</text>
</comment>
<feature type="binding site" evidence="10 11">
    <location>
        <position position="415"/>
    </location>
    <ligand>
        <name>heme b</name>
        <dbReference type="ChEBI" id="CHEBI:60344"/>
        <note>axial binding residue</note>
    </ligand>
    <ligandPart>
        <name>Fe</name>
        <dbReference type="ChEBI" id="CHEBI:18248"/>
    </ligandPart>
</feature>
<reference evidence="10 11" key="2">
    <citation type="journal article" date="2023" name="Angew. Chem. Int. Ed.">
        <title>A Mechanistic Understanding of the Distinct Regio- and Chemoselectivity of Multifunctional P450s by Structural Comparison of IkaD and CftA Complexed with Common Substrates.</title>
        <authorList>
            <person name="Jiang P."/>
            <person name="Jin H."/>
            <person name="Zhang G."/>
            <person name="Zhang W."/>
            <person name="Liu W."/>
            <person name="Zhu Y."/>
            <person name="Zhang C."/>
            <person name="Zhang L."/>
        </authorList>
    </citation>
    <scope>X-RAY CRYSTALLOGRAPHY (2.00 ANGSTROMS) OF 59-466 IN COMPLEX WITH HEME B</scope>
</reference>
<organism evidence="9">
    <name type="scientific">Streptomyces sp. ZJ306</name>
    <dbReference type="NCBI Taxonomy" id="1469403"/>
    <lineage>
        <taxon>Bacteria</taxon>
        <taxon>Bacillati</taxon>
        <taxon>Actinomycetota</taxon>
        <taxon>Actinomycetes</taxon>
        <taxon>Kitasatosporales</taxon>
        <taxon>Streptomycetaceae</taxon>
        <taxon>Streptomyces</taxon>
    </lineage>
</organism>
<feature type="binding site" evidence="10 11">
    <location>
        <position position="354"/>
    </location>
    <ligand>
        <name>heme b</name>
        <dbReference type="ChEBI" id="CHEBI:60344"/>
    </ligand>
</feature>
<dbReference type="Gene3D" id="1.10.630.10">
    <property type="entry name" value="Cytochrome P450"/>
    <property type="match status" value="1"/>
</dbReference>
<dbReference type="InterPro" id="IPR017972">
    <property type="entry name" value="Cyt_P450_CS"/>
</dbReference>
<evidence type="ECO:0007829" key="10">
    <source>
        <dbReference type="PDB" id="8JNC"/>
    </source>
</evidence>
<keyword evidence="3 7" id="KW-0479">Metal-binding</keyword>
<dbReference type="PDB" id="8JUA">
    <property type="method" value="X-ray"/>
    <property type="resolution" value="2.00 A"/>
    <property type="chains" value="A/B=59-466"/>
</dbReference>
<evidence type="ECO:0000313" key="9">
    <source>
        <dbReference type="EMBL" id="AJD77035.1"/>
    </source>
</evidence>